<reference evidence="2 3" key="1">
    <citation type="submission" date="2019-07" db="EMBL/GenBank/DDBJ databases">
        <title>Whole genome shotgun sequence of Oceanithermus desulfurans NBRC 100063.</title>
        <authorList>
            <person name="Hosoyama A."/>
            <person name="Uohara A."/>
            <person name="Ohji S."/>
            <person name="Ichikawa N."/>
        </authorList>
    </citation>
    <scope>NUCLEOTIDE SEQUENCE [LARGE SCALE GENOMIC DNA]</scope>
    <source>
        <strain evidence="2 3">NBRC 100063</strain>
    </source>
</reference>
<gene>
    <name evidence="2" type="ORF">ODE01S_06790</name>
</gene>
<dbReference type="RefSeq" id="WP_183677551.1">
    <property type="nucleotide sequence ID" value="NZ_BJXN01000003.1"/>
</dbReference>
<evidence type="ECO:0000256" key="1">
    <source>
        <dbReference type="SAM" id="MobiDB-lite"/>
    </source>
</evidence>
<organism evidence="2 3">
    <name type="scientific">Oceanithermus desulfurans NBRC 100063</name>
    <dbReference type="NCBI Taxonomy" id="1227550"/>
    <lineage>
        <taxon>Bacteria</taxon>
        <taxon>Thermotogati</taxon>
        <taxon>Deinococcota</taxon>
        <taxon>Deinococci</taxon>
        <taxon>Thermales</taxon>
        <taxon>Thermaceae</taxon>
        <taxon>Oceanithermus</taxon>
    </lineage>
</organism>
<evidence type="ECO:0000313" key="2">
    <source>
        <dbReference type="EMBL" id="GEM89245.1"/>
    </source>
</evidence>
<proteinExistence type="predicted"/>
<evidence type="ECO:0008006" key="4">
    <source>
        <dbReference type="Google" id="ProtNLM"/>
    </source>
</evidence>
<evidence type="ECO:0000313" key="3">
    <source>
        <dbReference type="Proteomes" id="UP000321827"/>
    </source>
</evidence>
<dbReference type="Pfam" id="PF14091">
    <property type="entry name" value="DUF4269"/>
    <property type="match status" value="1"/>
</dbReference>
<feature type="region of interest" description="Disordered" evidence="1">
    <location>
        <begin position="74"/>
        <end position="104"/>
    </location>
</feature>
<name>A0A511RHY9_9DEIN</name>
<dbReference type="AlphaFoldDB" id="A0A511RHY9"/>
<accession>A0A511RHY9</accession>
<dbReference type="EMBL" id="BJXN01000003">
    <property type="protein sequence ID" value="GEM89245.1"/>
    <property type="molecule type" value="Genomic_DNA"/>
</dbReference>
<comment type="caution">
    <text evidence="2">The sequence shown here is derived from an EMBL/GenBank/DDBJ whole genome shotgun (WGS) entry which is preliminary data.</text>
</comment>
<dbReference type="InterPro" id="IPR025365">
    <property type="entry name" value="DUF4269"/>
</dbReference>
<protein>
    <recommendedName>
        <fullName evidence="4">Polymerase nucleotidyl transferase domain-containing protein</fullName>
    </recommendedName>
</protein>
<dbReference type="Proteomes" id="UP000321827">
    <property type="component" value="Unassembled WGS sequence"/>
</dbReference>
<feature type="compositionally biased region" description="Basic and acidic residues" evidence="1">
    <location>
        <begin position="88"/>
        <end position="104"/>
    </location>
</feature>
<sequence>MTARAAAALAAFARLARHPALRGADPVLAGTFPLELDVEGSDLDVVCRTDNPERFARRLARVLARCLGIAGDPYPALLEPGRSTNAEPPRRSGECGGERRPAAL</sequence>